<gene>
    <name evidence="1" type="ORF">DES53_102321</name>
</gene>
<sequence>MQALAISYPARIVSGELPFDVTAIVGLTCKRQRATAMNEYLIASIETAQRTIQRFAEAGFEPAQAIERQLIWCWKRAQGEVDGPPPATLCMSYIMAQEFEKYGSYPMLAHHLRAIEAMIDLLDMNAEDAAKYAALSA</sequence>
<name>A0A366HTB1_9BACT</name>
<organism evidence="1 2">
    <name type="scientific">Roseimicrobium gellanilyticum</name>
    <dbReference type="NCBI Taxonomy" id="748857"/>
    <lineage>
        <taxon>Bacteria</taxon>
        <taxon>Pseudomonadati</taxon>
        <taxon>Verrucomicrobiota</taxon>
        <taxon>Verrucomicrobiia</taxon>
        <taxon>Verrucomicrobiales</taxon>
        <taxon>Verrucomicrobiaceae</taxon>
        <taxon>Roseimicrobium</taxon>
    </lineage>
</organism>
<accession>A0A366HTB1</accession>
<reference evidence="1 2" key="1">
    <citation type="submission" date="2018-06" db="EMBL/GenBank/DDBJ databases">
        <title>Genomic Encyclopedia of Type Strains, Phase IV (KMG-IV): sequencing the most valuable type-strain genomes for metagenomic binning, comparative biology and taxonomic classification.</title>
        <authorList>
            <person name="Goeker M."/>
        </authorList>
    </citation>
    <scope>NUCLEOTIDE SEQUENCE [LARGE SCALE GENOMIC DNA]</scope>
    <source>
        <strain evidence="1 2">DSM 25532</strain>
    </source>
</reference>
<evidence type="ECO:0000313" key="2">
    <source>
        <dbReference type="Proteomes" id="UP000253426"/>
    </source>
</evidence>
<dbReference type="Proteomes" id="UP000253426">
    <property type="component" value="Unassembled WGS sequence"/>
</dbReference>
<dbReference type="EMBL" id="QNRR01000002">
    <property type="protein sequence ID" value="RBP45937.1"/>
    <property type="molecule type" value="Genomic_DNA"/>
</dbReference>
<proteinExistence type="predicted"/>
<keyword evidence="2" id="KW-1185">Reference proteome</keyword>
<dbReference type="RefSeq" id="WP_113957496.1">
    <property type="nucleotide sequence ID" value="NZ_QNRR01000002.1"/>
</dbReference>
<dbReference type="AlphaFoldDB" id="A0A366HTB1"/>
<dbReference type="OrthoDB" id="9102072at2"/>
<comment type="caution">
    <text evidence="1">The sequence shown here is derived from an EMBL/GenBank/DDBJ whole genome shotgun (WGS) entry which is preliminary data.</text>
</comment>
<protein>
    <submittedName>
        <fullName evidence="1">Uncharacterized protein</fullName>
    </submittedName>
</protein>
<evidence type="ECO:0000313" key="1">
    <source>
        <dbReference type="EMBL" id="RBP45937.1"/>
    </source>
</evidence>